<proteinExistence type="predicted"/>
<dbReference type="KEGG" id="pcl:Pcal_1597"/>
<gene>
    <name evidence="1" type="ordered locus">Pcal_1597</name>
</gene>
<keyword evidence="2" id="KW-1185">Reference proteome</keyword>
<reference evidence="1" key="1">
    <citation type="submission" date="2007-02" db="EMBL/GenBank/DDBJ databases">
        <title>Complete sequence of Pyrobaculum calidifontis JCM 11548.</title>
        <authorList>
            <consortium name="US DOE Joint Genome Institute"/>
            <person name="Copeland A."/>
            <person name="Lucas S."/>
            <person name="Lapidus A."/>
            <person name="Barry K."/>
            <person name="Glavina del Rio T."/>
            <person name="Dalin E."/>
            <person name="Tice H."/>
            <person name="Pitluck S."/>
            <person name="Chain P."/>
            <person name="Malfatti S."/>
            <person name="Shin M."/>
            <person name="Vergez L."/>
            <person name="Schmutz J."/>
            <person name="Larimer F."/>
            <person name="Land M."/>
            <person name="Hauser L."/>
            <person name="Kyrpides N."/>
            <person name="Mikhailova N."/>
            <person name="Cozen A.E."/>
            <person name="Fitz-Gibbon S.T."/>
            <person name="House C.H."/>
            <person name="Saltikov C."/>
            <person name="Lowe T.M."/>
            <person name="Richardson P."/>
        </authorList>
    </citation>
    <scope>NUCLEOTIDE SEQUENCE [LARGE SCALE GENOMIC DNA]</scope>
    <source>
        <strain evidence="1">JCM 11548</strain>
    </source>
</reference>
<protein>
    <submittedName>
        <fullName evidence="1">Uncharacterized protein</fullName>
    </submittedName>
</protein>
<dbReference type="STRING" id="410359.Pcal_1597"/>
<dbReference type="Pfam" id="PF02613">
    <property type="entry name" value="Nitrate_red_del"/>
    <property type="match status" value="1"/>
</dbReference>
<dbReference type="Gene3D" id="1.10.3480.10">
    <property type="entry name" value="TorD-like"/>
    <property type="match status" value="1"/>
</dbReference>
<dbReference type="eggNOG" id="arCOG01507">
    <property type="taxonomic scope" value="Archaea"/>
</dbReference>
<evidence type="ECO:0000313" key="2">
    <source>
        <dbReference type="Proteomes" id="UP000001431"/>
    </source>
</evidence>
<organism evidence="1 2">
    <name type="scientific">Pyrobaculum calidifontis (strain DSM 21063 / JCM 11548 / VA1)</name>
    <dbReference type="NCBI Taxonomy" id="410359"/>
    <lineage>
        <taxon>Archaea</taxon>
        <taxon>Thermoproteota</taxon>
        <taxon>Thermoprotei</taxon>
        <taxon>Thermoproteales</taxon>
        <taxon>Thermoproteaceae</taxon>
        <taxon>Pyrobaculum</taxon>
    </lineage>
</organism>
<dbReference type="SUPFAM" id="SSF89155">
    <property type="entry name" value="TorD-like"/>
    <property type="match status" value="1"/>
</dbReference>
<dbReference type="RefSeq" id="WP_011850273.1">
    <property type="nucleotide sequence ID" value="NC_009073.1"/>
</dbReference>
<accession>A3MWJ8</accession>
<dbReference type="Proteomes" id="UP000001431">
    <property type="component" value="Chromosome"/>
</dbReference>
<dbReference type="EMBL" id="CP000561">
    <property type="protein sequence ID" value="ABO09015.1"/>
    <property type="molecule type" value="Genomic_DNA"/>
</dbReference>
<dbReference type="HOGENOM" id="CLU_1840655_0_0_2"/>
<name>A3MWJ8_PYRCJ</name>
<sequence length="136" mass="15584">MNERASLYLSLVLNLLGKMRNLFTLDNCDIKKLKASKLRKDYDAVTRSLLPRALAEFYNNYGFEAREEPDHLVTMLAFMAQLARDESQESLKAQLRFLNSHLIPTVKYGVEACPSLKALLEILEADAEEVKKRLHV</sequence>
<dbReference type="InterPro" id="IPR036411">
    <property type="entry name" value="TorD-like_sf"/>
</dbReference>
<dbReference type="GeneID" id="4908947"/>
<dbReference type="AlphaFoldDB" id="A3MWJ8"/>
<evidence type="ECO:0000313" key="1">
    <source>
        <dbReference type="EMBL" id="ABO09015.1"/>
    </source>
</evidence>
<dbReference type="InterPro" id="IPR020945">
    <property type="entry name" value="DMSO/NO3_reduct_chaperone"/>
</dbReference>